<dbReference type="PANTHER" id="PTHR43080">
    <property type="entry name" value="CBS DOMAIN-CONTAINING PROTEIN CBSX3, MITOCHONDRIAL"/>
    <property type="match status" value="1"/>
</dbReference>
<dbReference type="CDD" id="cd02205">
    <property type="entry name" value="CBS_pair_SF"/>
    <property type="match status" value="1"/>
</dbReference>
<protein>
    <submittedName>
        <fullName evidence="4">CBS domain-containing protein</fullName>
    </submittedName>
</protein>
<reference evidence="4" key="1">
    <citation type="submission" date="2020-07" db="EMBL/GenBank/DDBJ databases">
        <title>Huge and variable diversity of episymbiotic CPR bacteria and DPANN archaea in groundwater ecosystems.</title>
        <authorList>
            <person name="He C.Y."/>
            <person name="Keren R."/>
            <person name="Whittaker M."/>
            <person name="Farag I.F."/>
            <person name="Doudna J."/>
            <person name="Cate J.H.D."/>
            <person name="Banfield J.F."/>
        </authorList>
    </citation>
    <scope>NUCLEOTIDE SEQUENCE</scope>
    <source>
        <strain evidence="4">NC_groundwater_17_Pr7_B-0.1um_64_12</strain>
    </source>
</reference>
<evidence type="ECO:0000256" key="1">
    <source>
        <dbReference type="ARBA" id="ARBA00023122"/>
    </source>
</evidence>
<comment type="caution">
    <text evidence="4">The sequence shown here is derived from an EMBL/GenBank/DDBJ whole genome shotgun (WGS) entry which is preliminary data.</text>
</comment>
<dbReference type="Proteomes" id="UP000727962">
    <property type="component" value="Unassembled WGS sequence"/>
</dbReference>
<dbReference type="SMART" id="SM00116">
    <property type="entry name" value="CBS"/>
    <property type="match status" value="2"/>
</dbReference>
<dbReference type="Pfam" id="PF00571">
    <property type="entry name" value="CBS"/>
    <property type="match status" value="2"/>
</dbReference>
<organism evidence="4 5">
    <name type="scientific">Fimbriimonas ginsengisoli</name>
    <dbReference type="NCBI Taxonomy" id="1005039"/>
    <lineage>
        <taxon>Bacteria</taxon>
        <taxon>Bacillati</taxon>
        <taxon>Armatimonadota</taxon>
        <taxon>Fimbriimonadia</taxon>
        <taxon>Fimbriimonadales</taxon>
        <taxon>Fimbriimonadaceae</taxon>
        <taxon>Fimbriimonas</taxon>
    </lineage>
</organism>
<dbReference type="PANTHER" id="PTHR43080:SF2">
    <property type="entry name" value="CBS DOMAIN-CONTAINING PROTEIN"/>
    <property type="match status" value="1"/>
</dbReference>
<dbReference type="AlphaFoldDB" id="A0A931PV35"/>
<sequence>MTLREVLHVHIPCLTEESTVRDAIDKMDVYQFPALVVVDDQMAPIGVLTEGDICRAVTLKGSLAELGGEPAVIHASKDPATASPDAEIGDALHKMLSSGLTLLPIVEDDRLAGVVLRVDLMQAMLLDLAEDAGETQ</sequence>
<dbReference type="InterPro" id="IPR051257">
    <property type="entry name" value="Diverse_CBS-Domain"/>
</dbReference>
<dbReference type="Gene3D" id="3.10.580.10">
    <property type="entry name" value="CBS-domain"/>
    <property type="match status" value="1"/>
</dbReference>
<evidence type="ECO:0000313" key="5">
    <source>
        <dbReference type="Proteomes" id="UP000727962"/>
    </source>
</evidence>
<name>A0A931PV35_FIMGI</name>
<gene>
    <name evidence="4" type="ORF">HYR64_01850</name>
</gene>
<proteinExistence type="predicted"/>
<dbReference type="EMBL" id="JACOSL010000013">
    <property type="protein sequence ID" value="MBI1755835.1"/>
    <property type="molecule type" value="Genomic_DNA"/>
</dbReference>
<keyword evidence="1 2" id="KW-0129">CBS domain</keyword>
<dbReference type="InterPro" id="IPR046342">
    <property type="entry name" value="CBS_dom_sf"/>
</dbReference>
<dbReference type="SUPFAM" id="SSF54631">
    <property type="entry name" value="CBS-domain pair"/>
    <property type="match status" value="1"/>
</dbReference>
<dbReference type="PROSITE" id="PS51371">
    <property type="entry name" value="CBS"/>
    <property type="match status" value="2"/>
</dbReference>
<dbReference type="InterPro" id="IPR000644">
    <property type="entry name" value="CBS_dom"/>
</dbReference>
<feature type="domain" description="CBS" evidence="3">
    <location>
        <begin position="6"/>
        <end position="65"/>
    </location>
</feature>
<evidence type="ECO:0000313" key="4">
    <source>
        <dbReference type="EMBL" id="MBI1755835.1"/>
    </source>
</evidence>
<evidence type="ECO:0000256" key="2">
    <source>
        <dbReference type="PROSITE-ProRule" id="PRU00703"/>
    </source>
</evidence>
<accession>A0A931PV35</accession>
<evidence type="ECO:0000259" key="3">
    <source>
        <dbReference type="PROSITE" id="PS51371"/>
    </source>
</evidence>
<feature type="domain" description="CBS" evidence="3">
    <location>
        <begin position="75"/>
        <end position="130"/>
    </location>
</feature>